<dbReference type="AlphaFoldDB" id="B2A9G9"/>
<feature type="domain" description="NmrA-like" evidence="3">
    <location>
        <begin position="26"/>
        <end position="285"/>
    </location>
</feature>
<dbReference type="EMBL" id="CU633438">
    <property type="protein sequence ID" value="CAP59716.1"/>
    <property type="molecule type" value="Genomic_DNA"/>
</dbReference>
<dbReference type="Gene3D" id="3.40.50.720">
    <property type="entry name" value="NAD(P)-binding Rossmann-like Domain"/>
    <property type="match status" value="1"/>
</dbReference>
<accession>B2A9G9</accession>
<dbReference type="PANTHER" id="PTHR42748">
    <property type="entry name" value="NITROGEN METABOLITE REPRESSION PROTEIN NMRA FAMILY MEMBER"/>
    <property type="match status" value="1"/>
</dbReference>
<comment type="similarity">
    <text evidence="1">Belongs to the NmrA-type oxidoreductase family.</text>
</comment>
<dbReference type="InterPro" id="IPR051164">
    <property type="entry name" value="NmrA-like_oxidored"/>
</dbReference>
<dbReference type="GO" id="GO:0005634">
    <property type="term" value="C:nucleus"/>
    <property type="evidence" value="ECO:0007669"/>
    <property type="project" value="TreeGrafter"/>
</dbReference>
<evidence type="ECO:0000313" key="4">
    <source>
        <dbReference type="EMBL" id="CAP59716.1"/>
    </source>
</evidence>
<dbReference type="Pfam" id="PF05368">
    <property type="entry name" value="NmrA"/>
    <property type="match status" value="1"/>
</dbReference>
<dbReference type="Gene3D" id="3.90.25.10">
    <property type="entry name" value="UDP-galactose 4-epimerase, domain 1"/>
    <property type="match status" value="1"/>
</dbReference>
<evidence type="ECO:0000256" key="1">
    <source>
        <dbReference type="ARBA" id="ARBA00006328"/>
    </source>
</evidence>
<dbReference type="HOGENOM" id="CLU_007383_8_0_1"/>
<sequence>HLIILSPEQSKPSLTKSFSSHIMSTKPTIFIIGGTGAQGIPVITGLVQDGAYAVRVLTRDPNSRRAKHLLTLGPDVSLIPGTFTSEADLRAGFQGCWGAFINIDGFATGEAMETFWTYRCYELAIECGIKFYVHGNLDYGYKLGGYDARFRCGHYDGKGRMGEWILSQNASDKKRMKAALFTTGPYIEMALAPFTPMAPRVEVGEASGEQVVTWRVPLGEKGGVPHVSLDDCAYYVRWLFDNPERADGMNLAVAVDHIHYSEVASAFEKVTGRKAKHVDVDLETYFSTGHWGMTASLPTGYTVDSKSPALMSLKDNFTGFWRLWQGSGSNQGVVKRDYALLDEIHPNRIKSVEEFFRRENEKAKADGRGSLWEAVDNARPILKIHEDGSLRSAQKGRM</sequence>
<dbReference type="GeneID" id="6197435"/>
<dbReference type="OrthoDB" id="300709at2759"/>
<name>B2A9G9_PODAN</name>
<gene>
    <name evidence="4" type="ORF">PODANS_1_370</name>
</gene>
<reference evidence="4" key="1">
    <citation type="journal article" date="2008" name="Genome Biol.">
        <title>The genome sequence of the model ascomycete fungus Podospora anserina.</title>
        <authorList>
            <person name="Espagne E."/>
            <person name="Lespinet O."/>
            <person name="Malagnac F."/>
            <person name="Da Silva C."/>
            <person name="Jaillon O."/>
            <person name="Porcel B.M."/>
            <person name="Couloux A."/>
            <person name="Aury J.-M."/>
            <person name="Segurens B."/>
            <person name="Poulain J."/>
            <person name="Anthouard V."/>
            <person name="Grossetete S."/>
            <person name="Khalili H."/>
            <person name="Coppin E."/>
            <person name="Dequard-Chablat M."/>
            <person name="Picard M."/>
            <person name="Contamine V."/>
            <person name="Arnaise S."/>
            <person name="Bourdais A."/>
            <person name="Berteaux-Lecellier V."/>
            <person name="Gautheret D."/>
            <person name="de Vries R.P."/>
            <person name="Battaglia E."/>
            <person name="Coutinho P.M."/>
            <person name="Danchin E.G.J."/>
            <person name="Henrissat B."/>
            <person name="El Khoury R."/>
            <person name="Sainsard-Chanet A."/>
            <person name="Boivin A."/>
            <person name="Pinan-Lucarre B."/>
            <person name="Sellem C.H."/>
            <person name="Debuchy R."/>
            <person name="Wincker P."/>
            <person name="Weissenbach J."/>
            <person name="Silar P."/>
        </authorList>
    </citation>
    <scope>NUCLEOTIDE SEQUENCE [LARGE SCALE GENOMIC DNA]</scope>
    <source>
        <strain evidence="4">S mat+</strain>
    </source>
</reference>
<evidence type="ECO:0000259" key="3">
    <source>
        <dbReference type="Pfam" id="PF05368"/>
    </source>
</evidence>
<reference evidence="4" key="2">
    <citation type="submission" date="2008-07" db="EMBL/GenBank/DDBJ databases">
        <authorList>
            <person name="Genoscope - CEA"/>
        </authorList>
    </citation>
    <scope>NUCLEOTIDE SEQUENCE</scope>
    <source>
        <strain evidence="4">S mat+</strain>
    </source>
</reference>
<dbReference type="KEGG" id="pan:PODANSg09283"/>
<dbReference type="VEuPathDB" id="FungiDB:PODANS_1_370"/>
<dbReference type="InterPro" id="IPR008030">
    <property type="entry name" value="NmrA-like"/>
</dbReference>
<keyword evidence="2" id="KW-0521">NADP</keyword>
<dbReference type="SUPFAM" id="SSF51735">
    <property type="entry name" value="NAD(P)-binding Rossmann-fold domains"/>
    <property type="match status" value="1"/>
</dbReference>
<feature type="non-terminal residue" evidence="4">
    <location>
        <position position="1"/>
    </location>
</feature>
<protein>
    <submittedName>
        <fullName evidence="4">Podospora anserina S mat+ genomic DNA chromosome 1, supercontig 1</fullName>
    </submittedName>
</protein>
<dbReference type="RefSeq" id="XP_001912237.1">
    <property type="nucleotide sequence ID" value="XM_001912202.1"/>
</dbReference>
<organism evidence="4">
    <name type="scientific">Podospora anserina (strain S / ATCC MYA-4624 / DSM 980 / FGSC 10383)</name>
    <name type="common">Pleurage anserina</name>
    <dbReference type="NCBI Taxonomy" id="515849"/>
    <lineage>
        <taxon>Eukaryota</taxon>
        <taxon>Fungi</taxon>
        <taxon>Dikarya</taxon>
        <taxon>Ascomycota</taxon>
        <taxon>Pezizomycotina</taxon>
        <taxon>Sordariomycetes</taxon>
        <taxon>Sordariomycetidae</taxon>
        <taxon>Sordariales</taxon>
        <taxon>Podosporaceae</taxon>
        <taxon>Podospora</taxon>
        <taxon>Podospora anserina</taxon>
    </lineage>
</organism>
<dbReference type="PANTHER" id="PTHR42748:SF14">
    <property type="entry name" value="SNOAL-LIKE DOMAIN-CONTAINING PROTEIN"/>
    <property type="match status" value="1"/>
</dbReference>
<proteinExistence type="inferred from homology"/>
<evidence type="ECO:0000256" key="2">
    <source>
        <dbReference type="ARBA" id="ARBA00022857"/>
    </source>
</evidence>
<dbReference type="InterPro" id="IPR036291">
    <property type="entry name" value="NAD(P)-bd_dom_sf"/>
</dbReference>